<dbReference type="PANTHER" id="PTHR13060:SF0">
    <property type="entry name" value="PROTEIN ECDYSONELESS HOMOLOG"/>
    <property type="match status" value="1"/>
</dbReference>
<feature type="compositionally biased region" description="Acidic residues" evidence="1">
    <location>
        <begin position="550"/>
        <end position="571"/>
    </location>
</feature>
<dbReference type="PANTHER" id="PTHR13060">
    <property type="entry name" value="SGT1 PROTEIN HSGT1 SUPPRESSOR OF GCR2"/>
    <property type="match status" value="1"/>
</dbReference>
<feature type="region of interest" description="Disordered" evidence="1">
    <location>
        <begin position="473"/>
        <end position="497"/>
    </location>
</feature>
<comment type="caution">
    <text evidence="3">The sequence shown here is derived from an EMBL/GenBank/DDBJ whole genome shotgun (WGS) entry which is preliminary data.</text>
</comment>
<feature type="chain" id="PRO_5040510598" description="Ecdysoneless" evidence="2">
    <location>
        <begin position="31"/>
        <end position="680"/>
    </location>
</feature>
<evidence type="ECO:0000313" key="3">
    <source>
        <dbReference type="EMBL" id="KAJ8360145.1"/>
    </source>
</evidence>
<feature type="compositionally biased region" description="Polar residues" evidence="1">
    <location>
        <begin position="608"/>
        <end position="617"/>
    </location>
</feature>
<dbReference type="InterPro" id="IPR010770">
    <property type="entry name" value="Ecd"/>
</dbReference>
<organism evidence="3 4">
    <name type="scientific">Synaphobranchus kaupii</name>
    <name type="common">Kaup's arrowtooth eel</name>
    <dbReference type="NCBI Taxonomy" id="118154"/>
    <lineage>
        <taxon>Eukaryota</taxon>
        <taxon>Metazoa</taxon>
        <taxon>Chordata</taxon>
        <taxon>Craniata</taxon>
        <taxon>Vertebrata</taxon>
        <taxon>Euteleostomi</taxon>
        <taxon>Actinopterygii</taxon>
        <taxon>Neopterygii</taxon>
        <taxon>Teleostei</taxon>
        <taxon>Anguilliformes</taxon>
        <taxon>Synaphobranchidae</taxon>
        <taxon>Synaphobranchus</taxon>
    </lineage>
</organism>
<dbReference type="OrthoDB" id="27237at2759"/>
<dbReference type="AlphaFoldDB" id="A0A9Q1FJK1"/>
<feature type="signal peptide" evidence="2">
    <location>
        <begin position="1"/>
        <end position="30"/>
    </location>
</feature>
<feature type="region of interest" description="Disordered" evidence="1">
    <location>
        <begin position="608"/>
        <end position="633"/>
    </location>
</feature>
<proteinExistence type="predicted"/>
<dbReference type="GO" id="GO:0005634">
    <property type="term" value="C:nucleus"/>
    <property type="evidence" value="ECO:0007669"/>
    <property type="project" value="TreeGrafter"/>
</dbReference>
<evidence type="ECO:0008006" key="5">
    <source>
        <dbReference type="Google" id="ProtNLM"/>
    </source>
</evidence>
<sequence>MPLNSEPMLLLCRNTLLIFCVFYLTSEGSSVPGREAHGHRAAFAMDGLRRPAVLEDAVSYRLFLVQPDPSEDQEREQSLQAMVQEILAEVAPLLVQYIWQNQPFSLKYYPEKGGVPEHLGGSTQFGDNVEDEWFIVYLLQRITCTFPELAASVEDNDGQFLLIEAADHLPKWLNPESSENRVFLYRGQLHILPVPSSAGDVGWPRDVTPSVTQALAFLSAHKEVCLANDRIRSSVAKRLQGYPGRIGVSLHHALCFVPAGIAGVLAQRPDLLAPAVSAFYLRDPLDLQACRTFQTFPPETRVLTMVTFTRCLYAQLQQQCFTPDRRSGFTLPAPSHPQYRAHELGMKLTHGFEILCSKCRQPSTEPDVPVSCSPLWKGFLDSLKKNDYFRGEMEGSSRYRELMASAENFFRQSVSTPESVRSPGQDVLQVLQNCPFSLEELRKQEPHLPPEDSDSWLDLSPQDLDRLLEEKTGWGVGRSKPHQGDSTETANQEEPGYSLVAVTQGMKDFINTMSSHEGAELPWSHSKEPFSFDPNSMATALDRLLGGPEQELDSDDLEDDDDDDDDDDGVVESEGGGPVHGGEEGVEALGGLRKYMEEMDEELKDTNIGQSFTQNGGDRSCPAEGPARPGGSEEEVLPLDLDLNLVTNLLESLSSQAGLAGPASNILQSLGIHLPPNADH</sequence>
<evidence type="ECO:0000256" key="1">
    <source>
        <dbReference type="SAM" id="MobiDB-lite"/>
    </source>
</evidence>
<dbReference type="Pfam" id="PF07093">
    <property type="entry name" value="SGT1"/>
    <property type="match status" value="1"/>
</dbReference>
<keyword evidence="4" id="KW-1185">Reference proteome</keyword>
<reference evidence="3" key="1">
    <citation type="journal article" date="2023" name="Science">
        <title>Genome structures resolve the early diversification of teleost fishes.</title>
        <authorList>
            <person name="Parey E."/>
            <person name="Louis A."/>
            <person name="Montfort J."/>
            <person name="Bouchez O."/>
            <person name="Roques C."/>
            <person name="Iampietro C."/>
            <person name="Lluch J."/>
            <person name="Castinel A."/>
            <person name="Donnadieu C."/>
            <person name="Desvignes T."/>
            <person name="Floi Bucao C."/>
            <person name="Jouanno E."/>
            <person name="Wen M."/>
            <person name="Mejri S."/>
            <person name="Dirks R."/>
            <person name="Jansen H."/>
            <person name="Henkel C."/>
            <person name="Chen W.J."/>
            <person name="Zahm M."/>
            <person name="Cabau C."/>
            <person name="Klopp C."/>
            <person name="Thompson A.W."/>
            <person name="Robinson-Rechavi M."/>
            <person name="Braasch I."/>
            <person name="Lecointre G."/>
            <person name="Bobe J."/>
            <person name="Postlethwait J.H."/>
            <person name="Berthelot C."/>
            <person name="Roest Crollius H."/>
            <person name="Guiguen Y."/>
        </authorList>
    </citation>
    <scope>NUCLEOTIDE SEQUENCE</scope>
    <source>
        <strain evidence="3">WJC10195</strain>
    </source>
</reference>
<keyword evidence="2" id="KW-0732">Signal</keyword>
<feature type="region of interest" description="Disordered" evidence="1">
    <location>
        <begin position="548"/>
        <end position="585"/>
    </location>
</feature>
<accession>A0A9Q1FJK1</accession>
<gene>
    <name evidence="3" type="ORF">SKAU_G00166700</name>
</gene>
<evidence type="ECO:0000256" key="2">
    <source>
        <dbReference type="SAM" id="SignalP"/>
    </source>
</evidence>
<protein>
    <recommendedName>
        <fullName evidence="5">Ecdysoneless</fullName>
    </recommendedName>
</protein>
<evidence type="ECO:0000313" key="4">
    <source>
        <dbReference type="Proteomes" id="UP001152622"/>
    </source>
</evidence>
<name>A0A9Q1FJK1_SYNKA</name>
<dbReference type="EMBL" id="JAINUF010000005">
    <property type="protein sequence ID" value="KAJ8360145.1"/>
    <property type="molecule type" value="Genomic_DNA"/>
</dbReference>
<dbReference type="Proteomes" id="UP001152622">
    <property type="component" value="Chromosome 5"/>
</dbReference>